<dbReference type="GO" id="GO:0015935">
    <property type="term" value="C:small ribosomal subunit"/>
    <property type="evidence" value="ECO:0007669"/>
    <property type="project" value="InterPro"/>
</dbReference>
<evidence type="ECO:0000256" key="2">
    <source>
        <dbReference type="ARBA" id="ARBA00023274"/>
    </source>
</evidence>
<dbReference type="InterPro" id="IPR005707">
    <property type="entry name" value="Ribosomal_uS2_euk/arc"/>
</dbReference>
<dbReference type="GO" id="GO:0003735">
    <property type="term" value="F:structural constituent of ribosome"/>
    <property type="evidence" value="ECO:0007669"/>
    <property type="project" value="InterPro"/>
</dbReference>
<dbReference type="GO" id="GO:0006412">
    <property type="term" value="P:translation"/>
    <property type="evidence" value="ECO:0007669"/>
    <property type="project" value="InterPro"/>
</dbReference>
<accession>A0A0S3S8Q6</accession>
<dbReference type="EMBL" id="AP015039">
    <property type="protein sequence ID" value="BAT89234.1"/>
    <property type="molecule type" value="Genomic_DNA"/>
</dbReference>
<dbReference type="InterPro" id="IPR023591">
    <property type="entry name" value="Ribosomal_uS2_flav_dom_sf"/>
</dbReference>
<protein>
    <recommendedName>
        <fullName evidence="5">40S ribosomal protein SA</fullName>
    </recommendedName>
</protein>
<evidence type="ECO:0000256" key="1">
    <source>
        <dbReference type="ARBA" id="ARBA00022980"/>
    </source>
</evidence>
<dbReference type="Proteomes" id="UP000291084">
    <property type="component" value="Chromosome 6"/>
</dbReference>
<dbReference type="PANTHER" id="PTHR11489">
    <property type="entry name" value="40S RIBOSOMAL PROTEIN SA"/>
    <property type="match status" value="1"/>
</dbReference>
<evidence type="ECO:0000313" key="3">
    <source>
        <dbReference type="EMBL" id="BAT89234.1"/>
    </source>
</evidence>
<sequence>MAPMGPGFRFHRFYLNLKRKITENLSRYDTSQWLMSTSSSLGTFLPIKEGALGNIPTIAFYDTDSPMRYVDIGIPTNNKGKHTIGCLFWLLARMVLQMRGTIRPGLKWDVMVDLFFYREPEEAKQQEEEEASVGDYAITDYNPGVITADGQWPGTIDQSWTNAVPQPIPAVPGVNWGAPPSTDASLICFHKHETLTTIALFV</sequence>
<dbReference type="SUPFAM" id="SSF52313">
    <property type="entry name" value="Ribosomal protein S2"/>
    <property type="match status" value="1"/>
</dbReference>
<dbReference type="Gene3D" id="3.40.50.10490">
    <property type="entry name" value="Glucose-6-phosphate isomerase like protein, domain 1"/>
    <property type="match status" value="1"/>
</dbReference>
<name>A0A0S3S8Q6_PHAAN</name>
<keyword evidence="2" id="KW-0687">Ribonucleoprotein</keyword>
<keyword evidence="1" id="KW-0689">Ribosomal protein</keyword>
<evidence type="ECO:0000313" key="4">
    <source>
        <dbReference type="Proteomes" id="UP000291084"/>
    </source>
</evidence>
<proteinExistence type="predicted"/>
<dbReference type="AlphaFoldDB" id="A0A0S3S8Q6"/>
<evidence type="ECO:0008006" key="5">
    <source>
        <dbReference type="Google" id="ProtNLM"/>
    </source>
</evidence>
<organism evidence="3 4">
    <name type="scientific">Vigna angularis var. angularis</name>
    <dbReference type="NCBI Taxonomy" id="157739"/>
    <lineage>
        <taxon>Eukaryota</taxon>
        <taxon>Viridiplantae</taxon>
        <taxon>Streptophyta</taxon>
        <taxon>Embryophyta</taxon>
        <taxon>Tracheophyta</taxon>
        <taxon>Spermatophyta</taxon>
        <taxon>Magnoliopsida</taxon>
        <taxon>eudicotyledons</taxon>
        <taxon>Gunneridae</taxon>
        <taxon>Pentapetalae</taxon>
        <taxon>rosids</taxon>
        <taxon>fabids</taxon>
        <taxon>Fabales</taxon>
        <taxon>Fabaceae</taxon>
        <taxon>Papilionoideae</taxon>
        <taxon>50 kb inversion clade</taxon>
        <taxon>NPAAA clade</taxon>
        <taxon>indigoferoid/millettioid clade</taxon>
        <taxon>Phaseoleae</taxon>
        <taxon>Vigna</taxon>
    </lineage>
</organism>
<gene>
    <name evidence="3" type="primary">Vigan.06G013400</name>
    <name evidence="3" type="ORF">VIGAN_06013400</name>
</gene>
<reference evidence="3 4" key="1">
    <citation type="journal article" date="2015" name="Sci. Rep.">
        <title>The power of single molecule real-time sequencing technology in the de novo assembly of a eukaryotic genome.</title>
        <authorList>
            <person name="Sakai H."/>
            <person name="Naito K."/>
            <person name="Ogiso-Tanaka E."/>
            <person name="Takahashi Y."/>
            <person name="Iseki K."/>
            <person name="Muto C."/>
            <person name="Satou K."/>
            <person name="Teruya K."/>
            <person name="Shiroma A."/>
            <person name="Shimoji M."/>
            <person name="Hirano T."/>
            <person name="Itoh T."/>
            <person name="Kaga A."/>
            <person name="Tomooka N."/>
        </authorList>
    </citation>
    <scope>NUCLEOTIDE SEQUENCE [LARGE SCALE GENOMIC DNA]</scope>
    <source>
        <strain evidence="4">cv. Shumari</strain>
    </source>
</reference>
<keyword evidence="4" id="KW-1185">Reference proteome</keyword>